<comment type="function">
    <text evidence="11">Involved in the type II fatty acid elongation cycle. Catalyzes the elongation of a wide range of acyl-ACP by the addition of two carbons from malonyl-ACP to an acyl acceptor. Can efficiently catalyze the conversion of palmitoleoyl-ACP (cis-hexadec-9-enoyl-ACP) to cis-vaccenoyl-ACP (cis-octadec-11-enoyl-ACP), an essential step in the thermal regulation of fatty acid composition.</text>
</comment>
<name>A0A346DZG0_9ENTR</name>
<dbReference type="PROSITE" id="PS52004">
    <property type="entry name" value="KS3_2"/>
    <property type="match status" value="1"/>
</dbReference>
<feature type="active site" description="For beta-ketoacyl synthase activity" evidence="12">
    <location>
        <position position="187"/>
    </location>
</feature>
<comment type="catalytic activity">
    <reaction evidence="11">
        <text>a fatty acyl-[ACP] + malonyl-[ACP] + H(+) = a 3-oxoacyl-[ACP] + holo-[ACP] + CO2</text>
        <dbReference type="Rhea" id="RHEA:22836"/>
        <dbReference type="Rhea" id="RHEA-COMP:9623"/>
        <dbReference type="Rhea" id="RHEA-COMP:9685"/>
        <dbReference type="Rhea" id="RHEA-COMP:9916"/>
        <dbReference type="Rhea" id="RHEA-COMP:14125"/>
        <dbReference type="ChEBI" id="CHEBI:15378"/>
        <dbReference type="ChEBI" id="CHEBI:16526"/>
        <dbReference type="ChEBI" id="CHEBI:64479"/>
        <dbReference type="ChEBI" id="CHEBI:78449"/>
        <dbReference type="ChEBI" id="CHEBI:78776"/>
        <dbReference type="ChEBI" id="CHEBI:138651"/>
    </reaction>
</comment>
<sequence>MSHKLLKILYKFLFKKKKLKRVNMSKRRVVITGMGILTPVGNNVKTNWKSIISGKSGIDYINHFNITKHKTHFAGLIKNFIFDKTINIKNIKKIDKFIQYGIMAGHQAIKDSGIQINNHNVNRIGVAVGSGIGGLGSIEYNHKILIEKGPKKISPFFVPSTIVNMISGYLTIIYGIKGPTIAITTACTSGIHNIGQSFRIITHNDADIMLAGASEKASTPLGIGGFNAARALSTRNHDPKGASRPWDEERDGFVLGDGAGILMLEELQHAKKRNAKIYAEIVGFGMSSDAYHITSPPKYGDGAAQSMINALKDAKINTDKIGYINAHATSTINGDRAEAIAIKNIFKKNKIYISSTKSMTGHLLGASGAIESIYSILALKKQIIPPTINLNKTDENYGLDFVPNYARQIKNLKYSLCNSFGFGGTNASIIFKKYD</sequence>
<organism evidence="15 16">
    <name type="scientific">Candidatus Purcelliella pentastirinorum</name>
    <dbReference type="NCBI Taxonomy" id="472834"/>
    <lineage>
        <taxon>Bacteria</taxon>
        <taxon>Pseudomonadati</taxon>
        <taxon>Pseudomonadota</taxon>
        <taxon>Gammaproteobacteria</taxon>
        <taxon>Enterobacterales</taxon>
        <taxon>Enterobacteriaceae</taxon>
        <taxon>Candidatus Purcelliella</taxon>
    </lineage>
</organism>
<evidence type="ECO:0000256" key="3">
    <source>
        <dbReference type="ARBA" id="ARBA00012356"/>
    </source>
</evidence>
<evidence type="ECO:0000256" key="9">
    <source>
        <dbReference type="ARBA" id="ARBA00023160"/>
    </source>
</evidence>
<comment type="pathway">
    <text evidence="1 11">Lipid metabolism; fatty acid biosynthesis.</text>
</comment>
<proteinExistence type="inferred from homology"/>
<comment type="similarity">
    <text evidence="2 11 13">Belongs to the thiolase-like superfamily. Beta-ketoacyl-ACP synthases family.</text>
</comment>
<evidence type="ECO:0000256" key="10">
    <source>
        <dbReference type="ARBA" id="ARBA00023315"/>
    </source>
</evidence>
<dbReference type="PIRSF" id="PIRSF000447">
    <property type="entry name" value="KAS_II"/>
    <property type="match status" value="1"/>
</dbReference>
<evidence type="ECO:0000256" key="5">
    <source>
        <dbReference type="ARBA" id="ARBA00022516"/>
    </source>
</evidence>
<reference evidence="15 16" key="1">
    <citation type="submission" date="2018-03" db="EMBL/GenBank/DDBJ databases">
        <title>A parallel universe: an anciently diverged bacterial symbiosis in a Hawaiian planthopper (Hemiptera: Cixiidae) reveals rearranged nutritional responsibilities.</title>
        <authorList>
            <person name="Bennett G."/>
            <person name="Mao M."/>
        </authorList>
    </citation>
    <scope>NUCLEOTIDE SEQUENCE [LARGE SCALE GENOMIC DNA]</scope>
    <source>
        <strain evidence="15 16">OLIH</strain>
    </source>
</reference>
<evidence type="ECO:0000256" key="2">
    <source>
        <dbReference type="ARBA" id="ARBA00008467"/>
    </source>
</evidence>
<evidence type="ECO:0000256" key="12">
    <source>
        <dbReference type="PIRSR" id="PIRSR000447-1"/>
    </source>
</evidence>
<dbReference type="NCBIfam" id="NF005589">
    <property type="entry name" value="PRK07314.1"/>
    <property type="match status" value="1"/>
</dbReference>
<evidence type="ECO:0000313" key="16">
    <source>
        <dbReference type="Proteomes" id="UP000256856"/>
    </source>
</evidence>
<dbReference type="GO" id="GO:0004315">
    <property type="term" value="F:3-oxoacyl-[acyl-carrier-protein] synthase activity"/>
    <property type="evidence" value="ECO:0007669"/>
    <property type="project" value="UniProtKB-UniRule"/>
</dbReference>
<dbReference type="NCBIfam" id="TIGR03150">
    <property type="entry name" value="fabF"/>
    <property type="match status" value="1"/>
</dbReference>
<evidence type="ECO:0000256" key="11">
    <source>
        <dbReference type="PIRNR" id="PIRNR000447"/>
    </source>
</evidence>
<dbReference type="InterPro" id="IPR014031">
    <property type="entry name" value="Ketoacyl_synth_C"/>
</dbReference>
<dbReference type="UniPathway" id="UPA00094"/>
<dbReference type="InterPro" id="IPR014030">
    <property type="entry name" value="Ketoacyl_synth_N"/>
</dbReference>
<keyword evidence="16" id="KW-1185">Reference proteome</keyword>
<dbReference type="EC" id="2.3.1.179" evidence="3 11"/>
<evidence type="ECO:0000256" key="8">
    <source>
        <dbReference type="ARBA" id="ARBA00023098"/>
    </source>
</evidence>
<dbReference type="AlphaFoldDB" id="A0A346DZG0"/>
<keyword evidence="5 11" id="KW-0444">Lipid biosynthesis</keyword>
<evidence type="ECO:0000313" key="15">
    <source>
        <dbReference type="EMBL" id="AXN02115.1"/>
    </source>
</evidence>
<gene>
    <name evidence="15" type="ORF">C9I82_144</name>
</gene>
<evidence type="ECO:0000256" key="7">
    <source>
        <dbReference type="ARBA" id="ARBA00022832"/>
    </source>
</evidence>
<dbReference type="GO" id="GO:0006633">
    <property type="term" value="P:fatty acid biosynthetic process"/>
    <property type="evidence" value="ECO:0007669"/>
    <property type="project" value="UniProtKB-UniRule"/>
</dbReference>
<dbReference type="FunFam" id="3.40.47.10:FF:000009">
    <property type="entry name" value="3-oxoacyl-[acyl-carrier-protein] synthase 2"/>
    <property type="match status" value="1"/>
</dbReference>
<keyword evidence="7" id="KW-0276">Fatty acid metabolism</keyword>
<evidence type="ECO:0000259" key="14">
    <source>
        <dbReference type="PROSITE" id="PS52004"/>
    </source>
</evidence>
<dbReference type="PANTHER" id="PTHR11712">
    <property type="entry name" value="POLYKETIDE SYNTHASE-RELATED"/>
    <property type="match status" value="1"/>
</dbReference>
<dbReference type="Pfam" id="PF00109">
    <property type="entry name" value="ketoacyl-synt"/>
    <property type="match status" value="1"/>
</dbReference>
<dbReference type="Proteomes" id="UP000256856">
    <property type="component" value="Chromosome"/>
</dbReference>
<dbReference type="PROSITE" id="PS00606">
    <property type="entry name" value="KS3_1"/>
    <property type="match status" value="1"/>
</dbReference>
<feature type="domain" description="Ketosynthase family 3 (KS3)" evidence="14">
    <location>
        <begin position="26"/>
        <end position="433"/>
    </location>
</feature>
<accession>A0A346DZG0</accession>
<keyword evidence="8" id="KW-0443">Lipid metabolism</keyword>
<evidence type="ECO:0000256" key="1">
    <source>
        <dbReference type="ARBA" id="ARBA00005194"/>
    </source>
</evidence>
<dbReference type="EMBL" id="CP028374">
    <property type="protein sequence ID" value="AXN02115.1"/>
    <property type="molecule type" value="Genomic_DNA"/>
</dbReference>
<comment type="catalytic activity">
    <reaction evidence="11">
        <text>(9Z)-hexadecenoyl-[ACP] + malonyl-[ACP] + H(+) = 3-oxo-(11Z)-octadecenoyl-[ACP] + holo-[ACP] + CO2</text>
        <dbReference type="Rhea" id="RHEA:55040"/>
        <dbReference type="Rhea" id="RHEA-COMP:9623"/>
        <dbReference type="Rhea" id="RHEA-COMP:9685"/>
        <dbReference type="Rhea" id="RHEA-COMP:10800"/>
        <dbReference type="Rhea" id="RHEA-COMP:14074"/>
        <dbReference type="ChEBI" id="CHEBI:15378"/>
        <dbReference type="ChEBI" id="CHEBI:16526"/>
        <dbReference type="ChEBI" id="CHEBI:64479"/>
        <dbReference type="ChEBI" id="CHEBI:78449"/>
        <dbReference type="ChEBI" id="CHEBI:83989"/>
        <dbReference type="ChEBI" id="CHEBI:138538"/>
        <dbReference type="EC" id="2.3.1.179"/>
    </reaction>
</comment>
<keyword evidence="6 11" id="KW-0808">Transferase</keyword>
<dbReference type="Gene3D" id="3.40.47.10">
    <property type="match status" value="1"/>
</dbReference>
<dbReference type="InterPro" id="IPR016039">
    <property type="entry name" value="Thiolase-like"/>
</dbReference>
<dbReference type="PANTHER" id="PTHR11712:SF336">
    <property type="entry name" value="3-OXOACYL-[ACYL-CARRIER-PROTEIN] SYNTHASE, MITOCHONDRIAL"/>
    <property type="match status" value="1"/>
</dbReference>
<keyword evidence="9 11" id="KW-0275">Fatty acid biosynthesis</keyword>
<dbReference type="InterPro" id="IPR020841">
    <property type="entry name" value="PKS_Beta-ketoAc_synthase_dom"/>
</dbReference>
<keyword evidence="10 11" id="KW-0012">Acyltransferase</keyword>
<dbReference type="KEGG" id="ppet:C9I82_144"/>
<evidence type="ECO:0000256" key="6">
    <source>
        <dbReference type="ARBA" id="ARBA00022679"/>
    </source>
</evidence>
<dbReference type="CDD" id="cd00834">
    <property type="entry name" value="KAS_I_II"/>
    <property type="match status" value="1"/>
</dbReference>
<protein>
    <recommendedName>
        <fullName evidence="4 11">3-oxoacyl-[acyl-carrier-protein] synthase 2</fullName>
        <ecNumber evidence="3 11">2.3.1.179</ecNumber>
    </recommendedName>
</protein>
<dbReference type="InterPro" id="IPR000794">
    <property type="entry name" value="Beta-ketoacyl_synthase"/>
</dbReference>
<dbReference type="SMART" id="SM00825">
    <property type="entry name" value="PKS_KS"/>
    <property type="match status" value="1"/>
</dbReference>
<dbReference type="InterPro" id="IPR017568">
    <property type="entry name" value="3-oxoacyl-ACP_synth-2"/>
</dbReference>
<dbReference type="SUPFAM" id="SSF53901">
    <property type="entry name" value="Thiolase-like"/>
    <property type="match status" value="2"/>
</dbReference>
<evidence type="ECO:0000256" key="13">
    <source>
        <dbReference type="RuleBase" id="RU003694"/>
    </source>
</evidence>
<dbReference type="GO" id="GO:0005829">
    <property type="term" value="C:cytosol"/>
    <property type="evidence" value="ECO:0007669"/>
    <property type="project" value="TreeGrafter"/>
</dbReference>
<dbReference type="InterPro" id="IPR018201">
    <property type="entry name" value="Ketoacyl_synth_AS"/>
</dbReference>
<dbReference type="Pfam" id="PF02801">
    <property type="entry name" value="Ketoacyl-synt_C"/>
    <property type="match status" value="1"/>
</dbReference>
<evidence type="ECO:0000256" key="4">
    <source>
        <dbReference type="ARBA" id="ARBA00014657"/>
    </source>
</evidence>